<evidence type="ECO:0000256" key="8">
    <source>
        <dbReference type="ARBA" id="ARBA00023136"/>
    </source>
</evidence>
<comment type="subcellular location">
    <subcellularLocation>
        <location evidence="1">Cell membrane</location>
        <topology evidence="1">Multi-pass membrane protein</topology>
    </subcellularLocation>
</comment>
<sequence length="423" mass="44446">MSQSSDAAAAVLDDASGSAEVAGRLAVVKTFLSDGGLLALSGTTAMVGIGGAMVVTTLSLFLADAVGATPLMIGLFFAGRAVLEMSTDLLVGVLSDRIGNRKVLVALALMLSSVGAVCYMLLRNYYAIFACGVVFWGVGGSCFAQLLAYTREMADTSAIKANTLNSVMRSITSVAWIAGPPLGFWLIAAHGFTGLYIPAGLLYFLAGALALWKFPNLRVERDEAPKAANPFRGLNRRARLLMIVIVLLLTVNSIYQIDISLTVTRALHLGAGVAGLLLGFGAALEVPVLIYFGARADRYGMWRLMLAAAVGATVFFSLLPLATTRLELLVLQVPNAFWTSLVLSLPVIMLQNIVDGGLGTASALYSSSFKFGTMLGGATAGVVAEWFGYSDVFWVCAVLAAVAACLLVSGKAYRHEHAEHSAV</sequence>
<comment type="similarity">
    <text evidence="2">Belongs to the major facilitator superfamily. Set transporter family.</text>
</comment>
<keyword evidence="4" id="KW-1003">Cell membrane</keyword>
<dbReference type="RefSeq" id="WP_212517156.1">
    <property type="nucleotide sequence ID" value="NZ_JAGSOH010000011.1"/>
</dbReference>
<dbReference type="GO" id="GO:0022857">
    <property type="term" value="F:transmembrane transporter activity"/>
    <property type="evidence" value="ECO:0007669"/>
    <property type="project" value="InterPro"/>
</dbReference>
<keyword evidence="3" id="KW-0813">Transport</keyword>
<evidence type="ECO:0000256" key="5">
    <source>
        <dbReference type="ARBA" id="ARBA00022597"/>
    </source>
</evidence>
<dbReference type="PANTHER" id="PTHR23535:SF2">
    <property type="entry name" value="SUGAR EFFLUX TRANSPORTER A-RELATED"/>
    <property type="match status" value="1"/>
</dbReference>
<evidence type="ECO:0000313" key="11">
    <source>
        <dbReference type="EMBL" id="MBR7826010.1"/>
    </source>
</evidence>
<evidence type="ECO:0000256" key="4">
    <source>
        <dbReference type="ARBA" id="ARBA00022475"/>
    </source>
</evidence>
<dbReference type="AlphaFoldDB" id="A0A941E4D8"/>
<dbReference type="Proteomes" id="UP000676325">
    <property type="component" value="Unassembled WGS sequence"/>
</dbReference>
<protein>
    <submittedName>
        <fullName evidence="11">Sugar efflux transporter</fullName>
    </submittedName>
</protein>
<keyword evidence="6 9" id="KW-0812">Transmembrane</keyword>
<feature type="transmembrane region" description="Helical" evidence="9">
    <location>
        <begin position="170"/>
        <end position="188"/>
    </location>
</feature>
<evidence type="ECO:0000256" key="7">
    <source>
        <dbReference type="ARBA" id="ARBA00022989"/>
    </source>
</evidence>
<name>A0A941E4D8_9ACTN</name>
<keyword evidence="12" id="KW-1185">Reference proteome</keyword>
<reference evidence="11" key="1">
    <citation type="submission" date="2021-04" db="EMBL/GenBank/DDBJ databases">
        <title>Genome based classification of Actinospica acidithermotolerans sp. nov., an actinobacterium isolated from an Indonesian hot spring.</title>
        <authorList>
            <person name="Kusuma A.B."/>
            <person name="Putra K.E."/>
            <person name="Nafisah S."/>
            <person name="Loh J."/>
            <person name="Nouioui I."/>
            <person name="Goodfellow M."/>
        </authorList>
    </citation>
    <scope>NUCLEOTIDE SEQUENCE</scope>
    <source>
        <strain evidence="11">MGRD01-02</strain>
    </source>
</reference>
<proteinExistence type="inferred from homology"/>
<evidence type="ECO:0000256" key="6">
    <source>
        <dbReference type="ARBA" id="ARBA00022692"/>
    </source>
</evidence>
<feature type="transmembrane region" description="Helical" evidence="9">
    <location>
        <begin position="269"/>
        <end position="292"/>
    </location>
</feature>
<feature type="domain" description="Major facilitator superfamily (MFS) profile" evidence="10">
    <location>
        <begin position="36"/>
        <end position="415"/>
    </location>
</feature>
<evidence type="ECO:0000259" key="10">
    <source>
        <dbReference type="PROSITE" id="PS50850"/>
    </source>
</evidence>
<feature type="transmembrane region" description="Helical" evidence="9">
    <location>
        <begin position="304"/>
        <end position="323"/>
    </location>
</feature>
<dbReference type="GO" id="GO:0005886">
    <property type="term" value="C:plasma membrane"/>
    <property type="evidence" value="ECO:0007669"/>
    <property type="project" value="UniProtKB-SubCell"/>
</dbReference>
<accession>A0A941E4D8</accession>
<keyword evidence="7 9" id="KW-1133">Transmembrane helix</keyword>
<evidence type="ECO:0000313" key="12">
    <source>
        <dbReference type="Proteomes" id="UP000676325"/>
    </source>
</evidence>
<keyword evidence="8 9" id="KW-0472">Membrane</keyword>
<evidence type="ECO:0000256" key="3">
    <source>
        <dbReference type="ARBA" id="ARBA00022448"/>
    </source>
</evidence>
<dbReference type="PANTHER" id="PTHR23535">
    <property type="entry name" value="SUGAR EFFLUX TRANSPORTER A-RELATED"/>
    <property type="match status" value="1"/>
</dbReference>
<evidence type="ECO:0000256" key="2">
    <source>
        <dbReference type="ARBA" id="ARBA00006523"/>
    </source>
</evidence>
<feature type="transmembrane region" description="Helical" evidence="9">
    <location>
        <begin position="392"/>
        <end position="410"/>
    </location>
</feature>
<dbReference type="InterPro" id="IPR020846">
    <property type="entry name" value="MFS_dom"/>
</dbReference>
<dbReference type="SUPFAM" id="SSF103473">
    <property type="entry name" value="MFS general substrate transporter"/>
    <property type="match status" value="1"/>
</dbReference>
<feature type="transmembrane region" description="Helical" evidence="9">
    <location>
        <begin position="61"/>
        <end position="83"/>
    </location>
</feature>
<comment type="caution">
    <text evidence="11">The sequence shown here is derived from an EMBL/GenBank/DDBJ whole genome shotgun (WGS) entry which is preliminary data.</text>
</comment>
<dbReference type="InterPro" id="IPR011701">
    <property type="entry name" value="MFS"/>
</dbReference>
<dbReference type="EMBL" id="JAGSOH010000011">
    <property type="protein sequence ID" value="MBR7826010.1"/>
    <property type="molecule type" value="Genomic_DNA"/>
</dbReference>
<dbReference type="PROSITE" id="PS50850">
    <property type="entry name" value="MFS"/>
    <property type="match status" value="1"/>
</dbReference>
<dbReference type="Pfam" id="PF07690">
    <property type="entry name" value="MFS_1"/>
    <property type="match status" value="1"/>
</dbReference>
<feature type="transmembrane region" description="Helical" evidence="9">
    <location>
        <begin position="362"/>
        <end position="386"/>
    </location>
</feature>
<feature type="transmembrane region" description="Helical" evidence="9">
    <location>
        <begin position="329"/>
        <end position="350"/>
    </location>
</feature>
<gene>
    <name evidence="11" type="ORF">KDK95_06810</name>
</gene>
<organism evidence="11 12">
    <name type="scientific">Actinospica acidithermotolerans</name>
    <dbReference type="NCBI Taxonomy" id="2828514"/>
    <lineage>
        <taxon>Bacteria</taxon>
        <taxon>Bacillati</taxon>
        <taxon>Actinomycetota</taxon>
        <taxon>Actinomycetes</taxon>
        <taxon>Catenulisporales</taxon>
        <taxon>Actinospicaceae</taxon>
        <taxon>Actinospica</taxon>
    </lineage>
</organism>
<feature type="transmembrane region" description="Helical" evidence="9">
    <location>
        <begin position="240"/>
        <end position="257"/>
    </location>
</feature>
<dbReference type="InterPro" id="IPR036259">
    <property type="entry name" value="MFS_trans_sf"/>
</dbReference>
<evidence type="ECO:0000256" key="1">
    <source>
        <dbReference type="ARBA" id="ARBA00004651"/>
    </source>
</evidence>
<keyword evidence="5" id="KW-0762">Sugar transport</keyword>
<feature type="transmembrane region" description="Helical" evidence="9">
    <location>
        <begin position="194"/>
        <end position="212"/>
    </location>
</feature>
<feature type="transmembrane region" description="Helical" evidence="9">
    <location>
        <begin position="37"/>
        <end position="55"/>
    </location>
</feature>
<feature type="transmembrane region" description="Helical" evidence="9">
    <location>
        <begin position="128"/>
        <end position="149"/>
    </location>
</feature>
<evidence type="ECO:0000256" key="9">
    <source>
        <dbReference type="SAM" id="Phobius"/>
    </source>
</evidence>
<dbReference type="CDD" id="cd17471">
    <property type="entry name" value="MFS_Set"/>
    <property type="match status" value="1"/>
</dbReference>
<dbReference type="Gene3D" id="1.20.1250.20">
    <property type="entry name" value="MFS general substrate transporter like domains"/>
    <property type="match status" value="2"/>
</dbReference>
<feature type="transmembrane region" description="Helical" evidence="9">
    <location>
        <begin position="103"/>
        <end position="122"/>
    </location>
</feature>